<organism evidence="1 2">
    <name type="scientific">Metarhizobium album</name>
    <dbReference type="NCBI Taxonomy" id="2182425"/>
    <lineage>
        <taxon>Bacteria</taxon>
        <taxon>Pseudomonadati</taxon>
        <taxon>Pseudomonadota</taxon>
        <taxon>Alphaproteobacteria</taxon>
        <taxon>Hyphomicrobiales</taxon>
        <taxon>Rhizobiaceae</taxon>
        <taxon>Metarhizobium</taxon>
    </lineage>
</organism>
<dbReference type="RefSeq" id="WP_109462003.1">
    <property type="nucleotide sequence ID" value="NZ_QFBC01000024.1"/>
</dbReference>
<evidence type="ECO:0000313" key="1">
    <source>
        <dbReference type="EMBL" id="PWE52489.1"/>
    </source>
</evidence>
<accession>A0A2U2DGR0</accession>
<comment type="caution">
    <text evidence="1">The sequence shown here is derived from an EMBL/GenBank/DDBJ whole genome shotgun (WGS) entry which is preliminary data.</text>
</comment>
<dbReference type="EMBL" id="QFBC01000024">
    <property type="protein sequence ID" value="PWE52489.1"/>
    <property type="molecule type" value="Genomic_DNA"/>
</dbReference>
<proteinExistence type="predicted"/>
<protein>
    <recommendedName>
        <fullName evidence="3">LuxR family transcriptional regulator</fullName>
    </recommendedName>
</protein>
<name>A0A2U2DGR0_9HYPH</name>
<gene>
    <name evidence="1" type="ORF">DEM27_30395</name>
</gene>
<dbReference type="SUPFAM" id="SSF52540">
    <property type="entry name" value="P-loop containing nucleoside triphosphate hydrolases"/>
    <property type="match status" value="1"/>
</dbReference>
<dbReference type="OrthoDB" id="9807052at2"/>
<evidence type="ECO:0000313" key="2">
    <source>
        <dbReference type="Proteomes" id="UP000245252"/>
    </source>
</evidence>
<reference evidence="1 2" key="1">
    <citation type="submission" date="2018-05" db="EMBL/GenBank/DDBJ databases">
        <title>The draft genome of strain NS-104.</title>
        <authorList>
            <person name="Hang P."/>
            <person name="Jiang J."/>
        </authorList>
    </citation>
    <scope>NUCLEOTIDE SEQUENCE [LARGE SCALE GENOMIC DNA]</scope>
    <source>
        <strain evidence="1 2">NS-104</strain>
    </source>
</reference>
<sequence>MPKSTGAGRNDTVLASTRLGLPAPPAYHQPRPRLSRMLDARRQITLLVAPAGFGKTTALRGWLSGEPPQRYPVWLALEEDDLEPLALVSHLVAALRSNDAGRAEAAALALAQPATVDPRAVMARLLNDLGDTADSWALVLEDLHRAGSPATSRLLSYALDHLPANVDVIMTSRTEPDLPLGAGGRTGG</sequence>
<keyword evidence="2" id="KW-1185">Reference proteome</keyword>
<evidence type="ECO:0008006" key="3">
    <source>
        <dbReference type="Google" id="ProtNLM"/>
    </source>
</evidence>
<dbReference type="AlphaFoldDB" id="A0A2U2DGR0"/>
<dbReference type="Gene3D" id="3.40.50.300">
    <property type="entry name" value="P-loop containing nucleotide triphosphate hydrolases"/>
    <property type="match status" value="1"/>
</dbReference>
<dbReference type="Proteomes" id="UP000245252">
    <property type="component" value="Unassembled WGS sequence"/>
</dbReference>
<dbReference type="InterPro" id="IPR027417">
    <property type="entry name" value="P-loop_NTPase"/>
</dbReference>